<dbReference type="GO" id="GO:0006302">
    <property type="term" value="P:double-strand break repair"/>
    <property type="evidence" value="ECO:0007669"/>
    <property type="project" value="InterPro"/>
</dbReference>
<dbReference type="InterPro" id="IPR027417">
    <property type="entry name" value="P-loop_NTPase"/>
</dbReference>
<evidence type="ECO:0000313" key="4">
    <source>
        <dbReference type="Proteomes" id="UP000319449"/>
    </source>
</evidence>
<comment type="caution">
    <text evidence="3">The sequence shown here is derived from an EMBL/GenBank/DDBJ whole genome shotgun (WGS) entry which is preliminary data.</text>
</comment>
<dbReference type="NCBIfam" id="TIGR03185">
    <property type="entry name" value="DNA_S_dndD"/>
    <property type="match status" value="1"/>
</dbReference>
<accession>A0A562W8C6</accession>
<dbReference type="Pfam" id="PF13476">
    <property type="entry name" value="AAA_23"/>
    <property type="match status" value="1"/>
</dbReference>
<dbReference type="PANTHER" id="PTHR32114:SF2">
    <property type="entry name" value="ABC TRANSPORTER ABCH.3"/>
    <property type="match status" value="1"/>
</dbReference>
<dbReference type="RefSeq" id="WP_145019825.1">
    <property type="nucleotide sequence ID" value="NZ_VLLN01000005.1"/>
</dbReference>
<evidence type="ECO:0000313" key="3">
    <source>
        <dbReference type="EMBL" id="TWJ26539.1"/>
    </source>
</evidence>
<dbReference type="Gene3D" id="3.40.50.300">
    <property type="entry name" value="P-loop containing nucleotide triphosphate hydrolases"/>
    <property type="match status" value="2"/>
</dbReference>
<reference evidence="3 4" key="1">
    <citation type="submission" date="2019-07" db="EMBL/GenBank/DDBJ databases">
        <title>Genomic Encyclopedia of Archaeal and Bacterial Type Strains, Phase II (KMG-II): from individual species to whole genera.</title>
        <authorList>
            <person name="Goeker M."/>
        </authorList>
    </citation>
    <scope>NUCLEOTIDE SEQUENCE [LARGE SCALE GENOMIC DNA]</scope>
    <source>
        <strain evidence="3 4">ATCC BAA-1139</strain>
    </source>
</reference>
<name>A0A562W8C6_9BACT</name>
<proteinExistence type="predicted"/>
<dbReference type="InterPro" id="IPR038729">
    <property type="entry name" value="Rad50/SbcC_AAA"/>
</dbReference>
<keyword evidence="4" id="KW-1185">Reference proteome</keyword>
<evidence type="ECO:0000259" key="2">
    <source>
        <dbReference type="Pfam" id="PF13476"/>
    </source>
</evidence>
<dbReference type="InterPro" id="IPR017599">
    <property type="entry name" value="DNA_S_DndD"/>
</dbReference>
<dbReference type="OrthoDB" id="9795626at2"/>
<dbReference type="PANTHER" id="PTHR32114">
    <property type="entry name" value="ABC TRANSPORTER ABCH.3"/>
    <property type="match status" value="1"/>
</dbReference>
<dbReference type="GO" id="GO:0016887">
    <property type="term" value="F:ATP hydrolysis activity"/>
    <property type="evidence" value="ECO:0007669"/>
    <property type="project" value="InterPro"/>
</dbReference>
<sequence>MILDTIILENYGAYGGRQEAHLTPDEGKPIILFGGMNGGGKTTLLDAVQLAFYGPKARISNRGRLAYKEYLRESIHRSGDPGEGAGITVRFRRVIEGECKNFELQRCWREGIKGIEETVRVLRDGLPDDISTEHWDEAIEAYLPSSIAHLFFFDGEQIKELAEGGHAAEILGTAIHSLLGLDLVDRLENDLKVFERRKKAEGLDPEAARKLASARSEFVEIFREEEQAASLSGALTNESNQLAKELHAKEELFSKEGGDLFLRRKELEDELVALKARKAATEAQFRELVAGPLPLLLVENLLAEVEQVVRHETEIKRARVLLEVLETRDTEVLDSLKAEKISAQPLRSIVRILEVDRKSRAGLAQETLILDADDTLAPQIVHLRGTVLPTAEQQARDLTSQIATLDEKIARLEGDLERVPTAERIAEVQHELEAARKAHQAKLAEIEATKVRRQALQRQRLIAEARLEKMGENDVNSQFSEDARLRMLKHSLRVRETLGRFRTKIVKRHTENMEALMLESFRKLLRKKELVSGLKINPETFEATLTTKDGKVLSFDRLSAGEKQLLATSLLWGLARASGRPVPTIIDTPLGRLDSSHRKHLIERYFPNASHQVLLLSTDEEIVGAYYKELEPFITRSYLLEHNEEMGQTNLTQGYFNI</sequence>
<dbReference type="EMBL" id="VLLN01000005">
    <property type="protein sequence ID" value="TWJ26539.1"/>
    <property type="molecule type" value="Genomic_DNA"/>
</dbReference>
<dbReference type="Proteomes" id="UP000319449">
    <property type="component" value="Unassembled WGS sequence"/>
</dbReference>
<feature type="domain" description="Rad50/SbcC-type AAA" evidence="2">
    <location>
        <begin position="6"/>
        <end position="277"/>
    </location>
</feature>
<evidence type="ECO:0000256" key="1">
    <source>
        <dbReference type="SAM" id="Coils"/>
    </source>
</evidence>
<gene>
    <name evidence="3" type="ORF">JN12_01251</name>
</gene>
<keyword evidence="1" id="KW-0175">Coiled coil</keyword>
<organism evidence="3 4">
    <name type="scientific">Geobacter argillaceus</name>
    <dbReference type="NCBI Taxonomy" id="345631"/>
    <lineage>
        <taxon>Bacteria</taxon>
        <taxon>Pseudomonadati</taxon>
        <taxon>Thermodesulfobacteriota</taxon>
        <taxon>Desulfuromonadia</taxon>
        <taxon>Geobacterales</taxon>
        <taxon>Geobacteraceae</taxon>
        <taxon>Geobacter</taxon>
    </lineage>
</organism>
<dbReference type="SUPFAM" id="SSF52540">
    <property type="entry name" value="P-loop containing nucleoside triphosphate hydrolases"/>
    <property type="match status" value="1"/>
</dbReference>
<feature type="coiled-coil region" evidence="1">
    <location>
        <begin position="388"/>
        <end position="473"/>
    </location>
</feature>
<protein>
    <submittedName>
        <fullName evidence="3">DNA sulfur modification protein DndD</fullName>
    </submittedName>
</protein>
<dbReference type="AlphaFoldDB" id="A0A562W8C6"/>